<comment type="caution">
    <text evidence="1">The sequence shown here is derived from an EMBL/GenBank/DDBJ whole genome shotgun (WGS) entry which is preliminary data.</text>
</comment>
<dbReference type="RefSeq" id="WP_259208141.1">
    <property type="nucleotide sequence ID" value="NZ_JBHGCJ010000021.1"/>
</dbReference>
<dbReference type="Proteomes" id="UP001605261">
    <property type="component" value="Unassembled WGS sequence"/>
</dbReference>
<name>A0ABW7D6R2_9GAMM</name>
<keyword evidence="2" id="KW-1185">Reference proteome</keyword>
<dbReference type="EMBL" id="JBHGCJ010000021">
    <property type="protein sequence ID" value="MFG6111469.1"/>
    <property type="molecule type" value="Genomic_DNA"/>
</dbReference>
<proteinExistence type="predicted"/>
<evidence type="ECO:0000313" key="1">
    <source>
        <dbReference type="EMBL" id="MFG6111469.1"/>
    </source>
</evidence>
<organism evidence="1 2">
    <name type="scientific">Stenotrophomonas nematodicola</name>
    <dbReference type="NCBI Taxonomy" id="2656746"/>
    <lineage>
        <taxon>Bacteria</taxon>
        <taxon>Pseudomonadati</taxon>
        <taxon>Pseudomonadota</taxon>
        <taxon>Gammaproteobacteria</taxon>
        <taxon>Lysobacterales</taxon>
        <taxon>Lysobacteraceae</taxon>
        <taxon>Stenotrophomonas</taxon>
    </lineage>
</organism>
<gene>
    <name evidence="1" type="ORF">ACEU0G_001805</name>
</gene>
<sequence length="141" mass="15239">MADHPLDDLIHTLARALADSRHRCAHAHLQRLQARLGAGQTLVVRSLVDGQWLQHDVPLAELIVPRGILATTLEVQLDCEVEEVAGADGLPARIALHPCTGEAEHRLTICLHGGTPLHGELLLDGQSLRRFSLDPPSTAEA</sequence>
<evidence type="ECO:0000313" key="2">
    <source>
        <dbReference type="Proteomes" id="UP001605261"/>
    </source>
</evidence>
<accession>A0ABW7D6R2</accession>
<reference evidence="1 2" key="1">
    <citation type="submission" date="2024-09" db="EMBL/GenBank/DDBJ databases">
        <authorList>
            <consortium name="All-Russian atlas of soil microorganisms"/>
            <consortium name="as a basis for the search for new antimicrobial producers and enzymes with unique properties"/>
            <person name="Sokolova E.A."/>
            <person name="Voronina E.N."/>
        </authorList>
    </citation>
    <scope>NUCLEOTIDE SEQUENCE [LARGE SCALE GENOMIC DNA]</scope>
    <source>
        <strain evidence="1 2">AF-22b-331.1</strain>
    </source>
</reference>
<protein>
    <recommendedName>
        <fullName evidence="3">Type III secretion system protein</fullName>
    </recommendedName>
</protein>
<evidence type="ECO:0008006" key="3">
    <source>
        <dbReference type="Google" id="ProtNLM"/>
    </source>
</evidence>